<evidence type="ECO:0000256" key="1">
    <source>
        <dbReference type="ARBA" id="ARBA00004141"/>
    </source>
</evidence>
<dbReference type="InterPro" id="IPR051790">
    <property type="entry name" value="Cytochrome_c-biogenesis_DsbD"/>
</dbReference>
<dbReference type="InterPro" id="IPR003834">
    <property type="entry name" value="Cyt_c_assmbl_TM_dom"/>
</dbReference>
<dbReference type="RefSeq" id="WP_247341049.1">
    <property type="nucleotide sequence ID" value="NZ_CP095550.1"/>
</dbReference>
<comment type="similarity">
    <text evidence="2">Belongs to the DsbD family.</text>
</comment>
<keyword evidence="3 6" id="KW-0812">Transmembrane</keyword>
<evidence type="ECO:0000256" key="6">
    <source>
        <dbReference type="SAM" id="Phobius"/>
    </source>
</evidence>
<organism evidence="8 9">
    <name type="scientific">Metabacillus endolithicus</name>
    <dbReference type="NCBI Taxonomy" id="1535204"/>
    <lineage>
        <taxon>Bacteria</taxon>
        <taxon>Bacillati</taxon>
        <taxon>Bacillota</taxon>
        <taxon>Bacilli</taxon>
        <taxon>Bacillales</taxon>
        <taxon>Bacillaceae</taxon>
        <taxon>Metabacillus</taxon>
    </lineage>
</organism>
<keyword evidence="4 6" id="KW-1133">Transmembrane helix</keyword>
<accession>A0ABW5BT98</accession>
<feature type="transmembrane region" description="Helical" evidence="6">
    <location>
        <begin position="196"/>
        <end position="214"/>
    </location>
</feature>
<evidence type="ECO:0000313" key="9">
    <source>
        <dbReference type="Proteomes" id="UP001597318"/>
    </source>
</evidence>
<comment type="subcellular location">
    <subcellularLocation>
        <location evidence="1">Membrane</location>
        <topology evidence="1">Multi-pass membrane protein</topology>
    </subcellularLocation>
</comment>
<keyword evidence="5 6" id="KW-0472">Membrane</keyword>
<feature type="domain" description="Cytochrome C biogenesis protein transmembrane" evidence="7">
    <location>
        <begin position="5"/>
        <end position="212"/>
    </location>
</feature>
<evidence type="ECO:0000313" key="8">
    <source>
        <dbReference type="EMBL" id="MFD2213352.1"/>
    </source>
</evidence>
<feature type="transmembrane region" description="Helical" evidence="6">
    <location>
        <begin position="163"/>
        <end position="184"/>
    </location>
</feature>
<evidence type="ECO:0000259" key="7">
    <source>
        <dbReference type="Pfam" id="PF02683"/>
    </source>
</evidence>
<keyword evidence="9" id="KW-1185">Reference proteome</keyword>
<reference evidence="9" key="1">
    <citation type="journal article" date="2019" name="Int. J. Syst. Evol. Microbiol.">
        <title>The Global Catalogue of Microorganisms (GCM) 10K type strain sequencing project: providing services to taxonomists for standard genome sequencing and annotation.</title>
        <authorList>
            <consortium name="The Broad Institute Genomics Platform"/>
            <consortium name="The Broad Institute Genome Sequencing Center for Infectious Disease"/>
            <person name="Wu L."/>
            <person name="Ma J."/>
        </authorList>
    </citation>
    <scope>NUCLEOTIDE SEQUENCE [LARGE SCALE GENOMIC DNA]</scope>
    <source>
        <strain evidence="9">CGMCC 1.15474</strain>
    </source>
</reference>
<protein>
    <submittedName>
        <fullName evidence="8">Cytochrome c biogenesis CcdA family protein</fullName>
    </submittedName>
</protein>
<dbReference type="EMBL" id="JBHUIK010000001">
    <property type="protein sequence ID" value="MFD2213352.1"/>
    <property type="molecule type" value="Genomic_DNA"/>
</dbReference>
<evidence type="ECO:0000256" key="4">
    <source>
        <dbReference type="ARBA" id="ARBA00022989"/>
    </source>
</evidence>
<dbReference type="Pfam" id="PF02683">
    <property type="entry name" value="DsbD_TM"/>
    <property type="match status" value="1"/>
</dbReference>
<evidence type="ECO:0000256" key="5">
    <source>
        <dbReference type="ARBA" id="ARBA00023136"/>
    </source>
</evidence>
<gene>
    <name evidence="8" type="ORF">ACFSKK_06555</name>
</gene>
<name>A0ABW5BT98_9BACI</name>
<evidence type="ECO:0000256" key="2">
    <source>
        <dbReference type="ARBA" id="ARBA00006143"/>
    </source>
</evidence>
<dbReference type="PANTHER" id="PTHR31272:SF4">
    <property type="entry name" value="CYTOCHROME C-TYPE BIOGENESIS PROTEIN HI_1454-RELATED"/>
    <property type="match status" value="1"/>
</dbReference>
<dbReference type="PANTHER" id="PTHR31272">
    <property type="entry name" value="CYTOCHROME C-TYPE BIOGENESIS PROTEIN HI_1454-RELATED"/>
    <property type="match status" value="1"/>
</dbReference>
<dbReference type="Proteomes" id="UP001597318">
    <property type="component" value="Unassembled WGS sequence"/>
</dbReference>
<feature type="transmembrane region" description="Helical" evidence="6">
    <location>
        <begin position="51"/>
        <end position="81"/>
    </location>
</feature>
<comment type="caution">
    <text evidence="8">The sequence shown here is derived from an EMBL/GenBank/DDBJ whole genome shotgun (WGS) entry which is preliminary data.</text>
</comment>
<evidence type="ECO:0000256" key="3">
    <source>
        <dbReference type="ARBA" id="ARBA00022692"/>
    </source>
</evidence>
<feature type="transmembrane region" description="Helical" evidence="6">
    <location>
        <begin position="6"/>
        <end position="30"/>
    </location>
</feature>
<feature type="transmembrane region" description="Helical" evidence="6">
    <location>
        <begin position="87"/>
        <end position="107"/>
    </location>
</feature>
<sequence length="235" mass="26183">MVDVNLLLAFGAGLLSFLSPCCLPLYPAFLSYITGLSVRELKEGEKRTQRLIFFHTISFLVGFSIIFIVLGLSTTLISQLFIEYQDFIRQLGAVFIIFFGFVTIGILKPKALLNEKKIKVKRRPSGYGGSVLLGIGYAAGWTPCVGPILASVIAFGLYTGTGLLLMIAYMLGFSLPFLVMSFFVEKSKILRRYSQKLMKISGLIMIVMGFLLFFDLITKLTSFLIEHVYKGFTGF</sequence>
<feature type="transmembrane region" description="Helical" evidence="6">
    <location>
        <begin position="127"/>
        <end position="157"/>
    </location>
</feature>
<proteinExistence type="inferred from homology"/>